<dbReference type="EMBL" id="RPFW01000004">
    <property type="protein sequence ID" value="TVZ03430.1"/>
    <property type="molecule type" value="Genomic_DNA"/>
</dbReference>
<feature type="region of interest" description="Disordered" evidence="1">
    <location>
        <begin position="184"/>
        <end position="225"/>
    </location>
</feature>
<keyword evidence="4" id="KW-1185">Reference proteome</keyword>
<protein>
    <submittedName>
        <fullName evidence="3">Uncharacterized protein</fullName>
    </submittedName>
</protein>
<dbReference type="OrthoDB" id="5195688at2"/>
<proteinExistence type="predicted"/>
<keyword evidence="2" id="KW-1133">Transmembrane helix</keyword>
<feature type="compositionally biased region" description="Low complexity" evidence="1">
    <location>
        <begin position="185"/>
        <end position="225"/>
    </location>
</feature>
<keyword evidence="2" id="KW-0812">Transmembrane</keyword>
<keyword evidence="2" id="KW-0472">Membrane</keyword>
<dbReference type="Proteomes" id="UP000460272">
    <property type="component" value="Unassembled WGS sequence"/>
</dbReference>
<name>A0A6P2BWY5_9ACTN</name>
<organism evidence="3 4">
    <name type="scientific">Trebonia kvetii</name>
    <dbReference type="NCBI Taxonomy" id="2480626"/>
    <lineage>
        <taxon>Bacteria</taxon>
        <taxon>Bacillati</taxon>
        <taxon>Actinomycetota</taxon>
        <taxon>Actinomycetes</taxon>
        <taxon>Streptosporangiales</taxon>
        <taxon>Treboniaceae</taxon>
        <taxon>Trebonia</taxon>
    </lineage>
</organism>
<feature type="transmembrane region" description="Helical" evidence="2">
    <location>
        <begin position="6"/>
        <end position="28"/>
    </location>
</feature>
<feature type="transmembrane region" description="Helical" evidence="2">
    <location>
        <begin position="137"/>
        <end position="158"/>
    </location>
</feature>
<dbReference type="AlphaFoldDB" id="A0A6P2BWY5"/>
<feature type="transmembrane region" description="Helical" evidence="2">
    <location>
        <begin position="49"/>
        <end position="68"/>
    </location>
</feature>
<evidence type="ECO:0000256" key="2">
    <source>
        <dbReference type="SAM" id="Phobius"/>
    </source>
</evidence>
<evidence type="ECO:0000256" key="1">
    <source>
        <dbReference type="SAM" id="MobiDB-lite"/>
    </source>
</evidence>
<sequence>MVPAAIHDFFTASAGVAGALIGLLFVAISVSAERLAKAEASAQTLRIRAYAALTAFINALSVSLFALVPGEKIGWTSVIVAIVGLLFVAASLLSLIRLRQVRWASLRDGLFLVGLAVTFVLQMVAGINVVQRPGDSGSVNTIAILVVVCFVVGISRAWELIGGPSIGIGHEVVALVRGGDTVRDGAPVSGAPPGGAPDTAGSAEAPRAAGDAPGGDAPPSGAGEF</sequence>
<evidence type="ECO:0000313" key="4">
    <source>
        <dbReference type="Proteomes" id="UP000460272"/>
    </source>
</evidence>
<dbReference type="RefSeq" id="WP_145856188.1">
    <property type="nucleotide sequence ID" value="NZ_RPFW01000004.1"/>
</dbReference>
<gene>
    <name evidence="3" type="ORF">EAS64_23835</name>
</gene>
<reference evidence="3 4" key="1">
    <citation type="submission" date="2018-11" db="EMBL/GenBank/DDBJ databases">
        <title>Trebonia kvetii gen.nov., sp.nov., a novel acidophilic actinobacterium, and proposal of the new actinobacterial family Treboniaceae fam. nov.</title>
        <authorList>
            <person name="Rapoport D."/>
            <person name="Sagova-Mareckova M."/>
            <person name="Sedlacek I."/>
            <person name="Provaznik J."/>
            <person name="Kralova S."/>
            <person name="Pavlinic D."/>
            <person name="Benes V."/>
            <person name="Kopecky J."/>
        </authorList>
    </citation>
    <scope>NUCLEOTIDE SEQUENCE [LARGE SCALE GENOMIC DNA]</scope>
    <source>
        <strain evidence="3 4">15Tr583</strain>
    </source>
</reference>
<feature type="transmembrane region" description="Helical" evidence="2">
    <location>
        <begin position="74"/>
        <end position="98"/>
    </location>
</feature>
<accession>A0A6P2BWY5</accession>
<evidence type="ECO:0000313" key="3">
    <source>
        <dbReference type="EMBL" id="TVZ03430.1"/>
    </source>
</evidence>
<feature type="transmembrane region" description="Helical" evidence="2">
    <location>
        <begin position="110"/>
        <end position="131"/>
    </location>
</feature>
<comment type="caution">
    <text evidence="3">The sequence shown here is derived from an EMBL/GenBank/DDBJ whole genome shotgun (WGS) entry which is preliminary data.</text>
</comment>